<evidence type="ECO:0000256" key="1">
    <source>
        <dbReference type="ARBA" id="ARBA00022450"/>
    </source>
</evidence>
<dbReference type="InterPro" id="IPR009081">
    <property type="entry name" value="PP-bd_ACP"/>
</dbReference>
<dbReference type="SUPFAM" id="SSF47336">
    <property type="entry name" value="ACP-like"/>
    <property type="match status" value="2"/>
</dbReference>
<dbReference type="InterPro" id="IPR030918">
    <property type="entry name" value="PT_fungal_PKS"/>
</dbReference>
<dbReference type="Proteomes" id="UP000039046">
    <property type="component" value="Unassembled WGS sequence"/>
</dbReference>
<dbReference type="GO" id="GO:0006633">
    <property type="term" value="P:fatty acid biosynthetic process"/>
    <property type="evidence" value="ECO:0007669"/>
    <property type="project" value="InterPro"/>
</dbReference>
<evidence type="ECO:0000259" key="8">
    <source>
        <dbReference type="PROSITE" id="PS52019"/>
    </source>
</evidence>
<dbReference type="InterPro" id="IPR032088">
    <property type="entry name" value="SAT"/>
</dbReference>
<dbReference type="Pfam" id="PF00550">
    <property type="entry name" value="PP-binding"/>
    <property type="match status" value="1"/>
</dbReference>
<keyword evidence="10" id="KW-1185">Reference proteome</keyword>
<keyword evidence="4" id="KW-0511">Multifunctional enzyme</keyword>
<feature type="region of interest" description="C-terminal hotdog fold" evidence="5">
    <location>
        <begin position="1431"/>
        <end position="1584"/>
    </location>
</feature>
<dbReference type="PROSITE" id="PS00606">
    <property type="entry name" value="KS3_1"/>
    <property type="match status" value="1"/>
</dbReference>
<accession>A0A0A1T227</accession>
<dbReference type="PROSITE" id="PS52004">
    <property type="entry name" value="KS3_2"/>
    <property type="match status" value="1"/>
</dbReference>
<dbReference type="InterPro" id="IPR001227">
    <property type="entry name" value="Ac_transferase_dom_sf"/>
</dbReference>
<evidence type="ECO:0000313" key="10">
    <source>
        <dbReference type="Proteomes" id="UP000039046"/>
    </source>
</evidence>
<evidence type="ECO:0000256" key="5">
    <source>
        <dbReference type="PROSITE-ProRule" id="PRU01363"/>
    </source>
</evidence>
<dbReference type="CDD" id="cd00833">
    <property type="entry name" value="PKS"/>
    <property type="match status" value="1"/>
</dbReference>
<reference evidence="9 10" key="1">
    <citation type="journal article" date="2015" name="Genome Announc.">
        <title>Draft Genome Sequence and Gene Annotation of the Entomopathogenic Fungus Verticillium hemipterigenum.</title>
        <authorList>
            <person name="Horn F."/>
            <person name="Habel A."/>
            <person name="Scharf D.H."/>
            <person name="Dworschak J."/>
            <person name="Brakhage A.A."/>
            <person name="Guthke R."/>
            <person name="Hertweck C."/>
            <person name="Linde J."/>
        </authorList>
    </citation>
    <scope>NUCLEOTIDE SEQUENCE [LARGE SCALE GENOMIC DNA]</scope>
</reference>
<keyword evidence="3" id="KW-0808">Transferase</keyword>
<evidence type="ECO:0008006" key="11">
    <source>
        <dbReference type="Google" id="ProtNLM"/>
    </source>
</evidence>
<dbReference type="PANTHER" id="PTHR43775">
    <property type="entry name" value="FATTY ACID SYNTHASE"/>
    <property type="match status" value="1"/>
</dbReference>
<dbReference type="InterPro" id="IPR036736">
    <property type="entry name" value="ACP-like_sf"/>
</dbReference>
<dbReference type="SUPFAM" id="SSF52151">
    <property type="entry name" value="FabD/lysophospholipase-like"/>
    <property type="match status" value="1"/>
</dbReference>
<dbReference type="InterPro" id="IPR050091">
    <property type="entry name" value="PKS_NRPS_Biosynth_Enz"/>
</dbReference>
<dbReference type="InterPro" id="IPR014031">
    <property type="entry name" value="Ketoacyl_synth_C"/>
</dbReference>
<dbReference type="SUPFAM" id="SSF53901">
    <property type="entry name" value="Thiolase-like"/>
    <property type="match status" value="1"/>
</dbReference>
<dbReference type="GO" id="GO:0004312">
    <property type="term" value="F:fatty acid synthase activity"/>
    <property type="evidence" value="ECO:0007669"/>
    <property type="project" value="TreeGrafter"/>
</dbReference>
<feature type="domain" description="Carrier" evidence="6">
    <location>
        <begin position="1737"/>
        <end position="1814"/>
    </location>
</feature>
<gene>
    <name evidence="9" type="ORF">VHEMI04736</name>
</gene>
<dbReference type="InterPro" id="IPR014043">
    <property type="entry name" value="Acyl_transferase_dom"/>
</dbReference>
<dbReference type="InterPro" id="IPR016036">
    <property type="entry name" value="Malonyl_transacylase_ACP-bd"/>
</dbReference>
<dbReference type="InterPro" id="IPR006162">
    <property type="entry name" value="Ppantetheine_attach_site"/>
</dbReference>
<dbReference type="NCBIfam" id="TIGR04532">
    <property type="entry name" value="PT_fungal_PKS"/>
    <property type="match status" value="1"/>
</dbReference>
<dbReference type="InterPro" id="IPR014030">
    <property type="entry name" value="Ketoacyl_synth_N"/>
</dbReference>
<dbReference type="SUPFAM" id="SSF55048">
    <property type="entry name" value="Probable ACP-binding domain of malonyl-CoA ACP transacylase"/>
    <property type="match status" value="1"/>
</dbReference>
<dbReference type="Gene3D" id="1.10.1200.10">
    <property type="entry name" value="ACP-like"/>
    <property type="match status" value="2"/>
</dbReference>
<evidence type="ECO:0000259" key="7">
    <source>
        <dbReference type="PROSITE" id="PS52004"/>
    </source>
</evidence>
<dbReference type="PROSITE" id="PS52019">
    <property type="entry name" value="PKS_MFAS_DH"/>
    <property type="match status" value="1"/>
</dbReference>
<dbReference type="Pfam" id="PF00109">
    <property type="entry name" value="ketoacyl-synt"/>
    <property type="match status" value="1"/>
</dbReference>
<dbReference type="SMART" id="SM00825">
    <property type="entry name" value="PKS_KS"/>
    <property type="match status" value="1"/>
</dbReference>
<feature type="active site" description="Proton donor; for dehydratase activity" evidence="5">
    <location>
        <position position="1493"/>
    </location>
</feature>
<dbReference type="GO" id="GO:0044550">
    <property type="term" value="P:secondary metabolite biosynthetic process"/>
    <property type="evidence" value="ECO:0007669"/>
    <property type="project" value="UniProtKB-ARBA"/>
</dbReference>
<evidence type="ECO:0000313" key="9">
    <source>
        <dbReference type="EMBL" id="CEJ88500.1"/>
    </source>
</evidence>
<evidence type="ECO:0000259" key="6">
    <source>
        <dbReference type="PROSITE" id="PS50075"/>
    </source>
</evidence>
<dbReference type="GO" id="GO:0031177">
    <property type="term" value="F:phosphopantetheine binding"/>
    <property type="evidence" value="ECO:0007669"/>
    <property type="project" value="InterPro"/>
</dbReference>
<dbReference type="EMBL" id="CDHN01000002">
    <property type="protein sequence ID" value="CEJ88500.1"/>
    <property type="molecule type" value="Genomic_DNA"/>
</dbReference>
<feature type="domain" description="Ketosynthase family 3 (KS3)" evidence="7">
    <location>
        <begin position="365"/>
        <end position="796"/>
    </location>
</feature>
<dbReference type="STRING" id="1531966.A0A0A1T227"/>
<organism evidence="9 10">
    <name type="scientific">[Torrubiella] hemipterigena</name>
    <dbReference type="NCBI Taxonomy" id="1531966"/>
    <lineage>
        <taxon>Eukaryota</taxon>
        <taxon>Fungi</taxon>
        <taxon>Dikarya</taxon>
        <taxon>Ascomycota</taxon>
        <taxon>Pezizomycotina</taxon>
        <taxon>Sordariomycetes</taxon>
        <taxon>Hypocreomycetidae</taxon>
        <taxon>Hypocreales</taxon>
        <taxon>Clavicipitaceae</taxon>
        <taxon>Clavicipitaceae incertae sedis</taxon>
        <taxon>'Torrubiella' clade</taxon>
    </lineage>
</organism>
<dbReference type="InterPro" id="IPR049551">
    <property type="entry name" value="PKS_DH_C"/>
</dbReference>
<keyword evidence="2" id="KW-0597">Phosphoprotein</keyword>
<name>A0A0A1T227_9HYPO</name>
<dbReference type="Pfam" id="PF16073">
    <property type="entry name" value="SAT"/>
    <property type="match status" value="1"/>
</dbReference>
<dbReference type="Gene3D" id="3.40.47.10">
    <property type="match status" value="1"/>
</dbReference>
<dbReference type="PROSITE" id="PS50075">
    <property type="entry name" value="CARRIER"/>
    <property type="match status" value="2"/>
</dbReference>
<feature type="region of interest" description="N-terminal hotdog fold" evidence="5">
    <location>
        <begin position="1276"/>
        <end position="1407"/>
    </location>
</feature>
<dbReference type="InterPro" id="IPR016039">
    <property type="entry name" value="Thiolase-like"/>
</dbReference>
<evidence type="ECO:0000256" key="2">
    <source>
        <dbReference type="ARBA" id="ARBA00022553"/>
    </source>
</evidence>
<dbReference type="PANTHER" id="PTHR43775:SF45">
    <property type="entry name" value="CONIDIAL PIGMENT POLYKETIDE SYNTHASE ALB1"/>
    <property type="match status" value="1"/>
</dbReference>
<dbReference type="HOGENOM" id="CLU_000022_6_0_1"/>
<dbReference type="SMART" id="SM00823">
    <property type="entry name" value="PKS_PP"/>
    <property type="match status" value="2"/>
</dbReference>
<feature type="domain" description="PKS/mFAS DH" evidence="8">
    <location>
        <begin position="1276"/>
        <end position="1584"/>
    </location>
</feature>
<proteinExistence type="predicted"/>
<dbReference type="InterPro" id="IPR020841">
    <property type="entry name" value="PKS_Beta-ketoAc_synthase_dom"/>
</dbReference>
<feature type="active site" description="Proton acceptor; for dehydratase activity" evidence="5">
    <location>
        <position position="1308"/>
    </location>
</feature>
<dbReference type="InterPro" id="IPR042104">
    <property type="entry name" value="PKS_dehydratase_sf"/>
</dbReference>
<dbReference type="SMART" id="SM00827">
    <property type="entry name" value="PKS_AT"/>
    <property type="match status" value="1"/>
</dbReference>
<dbReference type="GO" id="GO:0004315">
    <property type="term" value="F:3-oxoacyl-[acyl-carrier-protein] synthase activity"/>
    <property type="evidence" value="ECO:0007669"/>
    <property type="project" value="InterPro"/>
</dbReference>
<dbReference type="Pfam" id="PF22621">
    <property type="entry name" value="CurL-like_PKS_C"/>
    <property type="match status" value="1"/>
</dbReference>
<dbReference type="Pfam" id="PF14765">
    <property type="entry name" value="PS-DH"/>
    <property type="match status" value="1"/>
</dbReference>
<dbReference type="Gene3D" id="3.30.70.3290">
    <property type="match status" value="1"/>
</dbReference>
<dbReference type="Pfam" id="PF02801">
    <property type="entry name" value="Ketoacyl-synt_C"/>
    <property type="match status" value="1"/>
</dbReference>
<dbReference type="OrthoDB" id="329835at2759"/>
<dbReference type="Gene3D" id="3.10.129.110">
    <property type="entry name" value="Polyketide synthase dehydratase"/>
    <property type="match status" value="1"/>
</dbReference>
<evidence type="ECO:0000256" key="3">
    <source>
        <dbReference type="ARBA" id="ARBA00022679"/>
    </source>
</evidence>
<protein>
    <recommendedName>
        <fullName evidence="11">Polyketide synthase</fullName>
    </recommendedName>
</protein>
<evidence type="ECO:0000256" key="4">
    <source>
        <dbReference type="ARBA" id="ARBA00023268"/>
    </source>
</evidence>
<dbReference type="Pfam" id="PF00698">
    <property type="entry name" value="Acyl_transf_1"/>
    <property type="match status" value="1"/>
</dbReference>
<feature type="domain" description="Carrier" evidence="6">
    <location>
        <begin position="1624"/>
        <end position="1701"/>
    </location>
</feature>
<dbReference type="InterPro" id="IPR020806">
    <property type="entry name" value="PKS_PP-bd"/>
</dbReference>
<dbReference type="InterPro" id="IPR016035">
    <property type="entry name" value="Acyl_Trfase/lysoPLipase"/>
</dbReference>
<dbReference type="Gene3D" id="3.40.366.10">
    <property type="entry name" value="Malonyl-Coenzyme A Acyl Carrier Protein, domain 2"/>
    <property type="match status" value="2"/>
</dbReference>
<sequence length="1814" mass="199546">MDSKTTLFVFGDLTADPGPQGIRSLLRVSGNPVLADFLNASFLSLQREIHNLDSIERNHFPQAETLGLLAEAVERGYRHAALDAAFVCINQIGSYIHTAWVNAQPLPVKIAIYTGQCIGSLTAAVLSCVESVVDIQNYGTLAVTLAFRIGFSVHRQASIVGNFADNRWAAFITGMTESDAQRAISAFCSANDILFYYQPYISAVTFDGVTISAPPPVLDRFLDALASLNKTITKTPVTGPYHSPKAYASNDIDHLVERIIPCVSDIKTSRMPLLSVATHAFLQDQPLLSILALFTKHILTQQLRDINMFDTLSKLLSSPGASYKVATVNARLPPLFKSMLTQWNIKTVTLASFFDDAVDPICGNDDRIAIVGYSGRFPEADGLEEFWDLLKKGLDVHKEIPASRFDGTVHYDATLKRKNTSRVKYGCWLKNPGQFDASFFHISPREAAQTDPAQRIALLTAYEALEMSGFVPDRTPSSQRHRVGVYYGICSDDWREINNGQDVDTYYIPGGVRAFIPGRINYHFKFSGPSLVVDSACSSSLAAIHTAFTALRTRECDTAIAGGANILTNPDNFSGLDRGHFLSHTGNCKTFDNTADGYCRAEGVGTVVLKRYRDAIADNDPIFGVILGAGTNHSADASSITRPSPIAQHALFTKILSDSHVRPHDVSYIEMHGTGTQAGDAVEMKSVLDTFAWDHSRPKTQPLHIGSVKSNIGHGESASGVMSLIKVLLMMEKNRIPRHCGIKTKINESFPTDLEARGVRIASEETVWVKPEHASRLALVNNFSAAGGNTALLLADAPGCRRSKWENEEKTDYVFPISAHSSTALQRNVRSIIRTVDDSTNLGSLSYTLSARRMHHGHRLSIITNTAKDLKMQLSTALRSLNEELSVPTKKHGVGFLFTGQGAVYQGIVTDLFDRFESFQRDIVDFDRVAQTQGFPSILPFAKGLPMESLSATQIQLGSCITQMALARLWTSFGVKPDYVLGHSLGEYAAMQVSGILSISDAIYACGHRAILLEQYCAKGTHGMVAVRASVDALSDIVSNTAIEISCINGPNDTVLSGTNALIGLLCEELDKRGHKYVPLDIEYAFHSSQTDPILQGIDEIARRITFNTPKIPFVSTVLGSVATRSGMIGPSYLRLHCRQQVNFLGAVEAAQISKLIHYKGICVEIGGSPVLSRLVSVIASGQTYCLPTLRQGTSSFKTMTASLNSLYLVGLDIDWNEYRKSESNAGTVLRLPSYGWDLEHYWRQYVNNWCLTKGDVPYKDAPVKDNSIRLSSSVQRTIEKVETSNGFRILIESDLFDTELRPVIEQHRVNGVRLTPSGLYCDVAYTLALDLLRPMVEHHERYFIEICDMRVEKALVLNAQGPQLFRAETSMDRTSLSGMMKLYTYKDGVKGVVHATCKIQALASCNWKDEWRSSFIGIQENVTRLRKDGDSLSIHRLRQKMAYKLFSTSVSYGPCYQSMGEVQFDPENLEATAQVQLQAVTGAYSLNPVWIDNLGHLSGFVIHTSDYLDLDAFAYINTGWTSVRFTEPLHMSNTYHTYVKMRSSKANGDTSVLIGDLYIFRGTDIIGKFSGVTFKKIPRQIFEHLLSEAMPSKRALSVKVEGDNFRALSEVPKLIPQVKVEQSESECLTKSCLTVISEQIGVDISTVDESCRFTDLGVDSLMCLTILSSLRLNAGLNVRPSLFEHCPTVASFKAFLDGSSTQSESTDGTMTDYGTTDTSEFSTSGDEMTIFSEGAVNLDTVMTSILHIMEQETGLSSAKLIAAPSMAAIGVDSLLSLTLLHRCRNELNLKLPADFFLQTRSMAKMKKALGLAL</sequence>
<keyword evidence="1" id="KW-0596">Phosphopantetheine</keyword>
<dbReference type="PROSITE" id="PS00012">
    <property type="entry name" value="PHOSPHOPANTETHEINE"/>
    <property type="match status" value="1"/>
</dbReference>
<dbReference type="InterPro" id="IPR018201">
    <property type="entry name" value="Ketoacyl_synth_AS"/>
</dbReference>
<dbReference type="InterPro" id="IPR049900">
    <property type="entry name" value="PKS_mFAS_DH"/>
</dbReference>